<dbReference type="InterPro" id="IPR041714">
    <property type="entry name" value="VKOR_Actinobacteria"/>
</dbReference>
<evidence type="ECO:0000256" key="3">
    <source>
        <dbReference type="ARBA" id="ARBA00022692"/>
    </source>
</evidence>
<name>A0ABT6KPW2_9MICO</name>
<dbReference type="RefSeq" id="WP_322133543.1">
    <property type="nucleotide sequence ID" value="NZ_CP085036.1"/>
</dbReference>
<reference evidence="12 13" key="1">
    <citation type="submission" date="2023-04" db="EMBL/GenBank/DDBJ databases">
        <title>Genome Encyclopedia of Bacteria and Archaea VI: Functional Genomics of Type Strains.</title>
        <authorList>
            <person name="Whitman W."/>
        </authorList>
    </citation>
    <scope>NUCLEOTIDE SEQUENCE [LARGE SCALE GENOMIC DNA]</scope>
    <source>
        <strain evidence="12 13">SG_E_30_P1</strain>
    </source>
</reference>
<evidence type="ECO:0000313" key="13">
    <source>
        <dbReference type="Proteomes" id="UP001160142"/>
    </source>
</evidence>
<feature type="transmembrane region" description="Helical" evidence="10">
    <location>
        <begin position="99"/>
        <end position="120"/>
    </location>
</feature>
<sequence length="202" mass="21600">MTDAAPQQKRLSTAIILIVTGLLGWYASFALTLDKFAVLENPQADLDCNLSVLVQCGANLASWQGALLGFPNPVLGLGGFVAPIAVGVGLLAGATYDRWFWIAFNVGVAGALGFCIWLMSQSIFSLGTLCPWCMLVWAVTIIMFWTLTLRNAAVGVFGAGLERVGRALYSWIPALVIGSYLVVAIVAQLRLDFLTEIAIMLG</sequence>
<accession>A0ABT6KPW2</accession>
<evidence type="ECO:0000256" key="5">
    <source>
        <dbReference type="ARBA" id="ARBA00022989"/>
    </source>
</evidence>
<evidence type="ECO:0000256" key="4">
    <source>
        <dbReference type="ARBA" id="ARBA00022719"/>
    </source>
</evidence>
<comment type="subcellular location">
    <subcellularLocation>
        <location evidence="1">Membrane</location>
        <topology evidence="1">Multi-pass membrane protein</topology>
    </subcellularLocation>
</comment>
<keyword evidence="9" id="KW-0676">Redox-active center</keyword>
<evidence type="ECO:0000259" key="11">
    <source>
        <dbReference type="SMART" id="SM00756"/>
    </source>
</evidence>
<proteinExistence type="inferred from homology"/>
<dbReference type="InterPro" id="IPR012932">
    <property type="entry name" value="VKOR"/>
</dbReference>
<keyword evidence="3 10" id="KW-0812">Transmembrane</keyword>
<gene>
    <name evidence="12" type="ORF">M2152_001406</name>
</gene>
<feature type="transmembrane region" description="Helical" evidence="10">
    <location>
        <begin position="168"/>
        <end position="191"/>
    </location>
</feature>
<feature type="transmembrane region" description="Helical" evidence="10">
    <location>
        <begin position="12"/>
        <end position="33"/>
    </location>
</feature>
<keyword evidence="5 10" id="KW-1133">Transmembrane helix</keyword>
<evidence type="ECO:0000313" key="12">
    <source>
        <dbReference type="EMBL" id="MDH6181224.1"/>
    </source>
</evidence>
<comment type="similarity">
    <text evidence="2">Belongs to the VKOR family.</text>
</comment>
<dbReference type="SMART" id="SM00756">
    <property type="entry name" value="VKc"/>
    <property type="match status" value="1"/>
</dbReference>
<dbReference type="Pfam" id="PF07884">
    <property type="entry name" value="VKOR"/>
    <property type="match status" value="1"/>
</dbReference>
<keyword evidence="7 10" id="KW-0472">Membrane</keyword>
<keyword evidence="8" id="KW-1015">Disulfide bond</keyword>
<comment type="caution">
    <text evidence="12">The sequence shown here is derived from an EMBL/GenBank/DDBJ whole genome shotgun (WGS) entry which is preliminary data.</text>
</comment>
<keyword evidence="6" id="KW-0560">Oxidoreductase</keyword>
<dbReference type="Proteomes" id="UP001160142">
    <property type="component" value="Unassembled WGS sequence"/>
</dbReference>
<evidence type="ECO:0000256" key="7">
    <source>
        <dbReference type="ARBA" id="ARBA00023136"/>
    </source>
</evidence>
<keyword evidence="4" id="KW-0874">Quinone</keyword>
<evidence type="ECO:0000256" key="10">
    <source>
        <dbReference type="SAM" id="Phobius"/>
    </source>
</evidence>
<protein>
    <submittedName>
        <fullName evidence="12">Membrane protein</fullName>
    </submittedName>
</protein>
<feature type="transmembrane region" description="Helical" evidence="10">
    <location>
        <begin position="74"/>
        <end position="92"/>
    </location>
</feature>
<organism evidence="12 13">
    <name type="scientific">Antiquaquibacter oligotrophicus</name>
    <dbReference type="NCBI Taxonomy" id="2880260"/>
    <lineage>
        <taxon>Bacteria</taxon>
        <taxon>Bacillati</taxon>
        <taxon>Actinomycetota</taxon>
        <taxon>Actinomycetes</taxon>
        <taxon>Micrococcales</taxon>
        <taxon>Microbacteriaceae</taxon>
        <taxon>Antiquaquibacter</taxon>
    </lineage>
</organism>
<feature type="transmembrane region" description="Helical" evidence="10">
    <location>
        <begin position="126"/>
        <end position="147"/>
    </location>
</feature>
<evidence type="ECO:0000256" key="1">
    <source>
        <dbReference type="ARBA" id="ARBA00004141"/>
    </source>
</evidence>
<feature type="domain" description="Vitamin K epoxide reductase" evidence="11">
    <location>
        <begin position="10"/>
        <end position="151"/>
    </location>
</feature>
<dbReference type="EMBL" id="JARXVQ010000001">
    <property type="protein sequence ID" value="MDH6181224.1"/>
    <property type="molecule type" value="Genomic_DNA"/>
</dbReference>
<evidence type="ECO:0000256" key="9">
    <source>
        <dbReference type="ARBA" id="ARBA00023284"/>
    </source>
</evidence>
<evidence type="ECO:0000256" key="2">
    <source>
        <dbReference type="ARBA" id="ARBA00006214"/>
    </source>
</evidence>
<dbReference type="CDD" id="cd12922">
    <property type="entry name" value="VKOR_5"/>
    <property type="match status" value="1"/>
</dbReference>
<dbReference type="InterPro" id="IPR038354">
    <property type="entry name" value="VKOR_sf"/>
</dbReference>
<dbReference type="Gene3D" id="1.20.1440.130">
    <property type="entry name" value="VKOR domain"/>
    <property type="match status" value="1"/>
</dbReference>
<evidence type="ECO:0000256" key="8">
    <source>
        <dbReference type="ARBA" id="ARBA00023157"/>
    </source>
</evidence>
<evidence type="ECO:0000256" key="6">
    <source>
        <dbReference type="ARBA" id="ARBA00023002"/>
    </source>
</evidence>
<keyword evidence="13" id="KW-1185">Reference proteome</keyword>